<feature type="compositionally biased region" description="Low complexity" evidence="1">
    <location>
        <begin position="9"/>
        <end position="24"/>
    </location>
</feature>
<keyword evidence="2" id="KW-0812">Transmembrane</keyword>
<feature type="compositionally biased region" description="Pro residues" evidence="1">
    <location>
        <begin position="101"/>
        <end position="116"/>
    </location>
</feature>
<gene>
    <name evidence="3" type="ORF">SALB_00802</name>
</gene>
<feature type="region of interest" description="Disordered" evidence="1">
    <location>
        <begin position="97"/>
        <end position="122"/>
    </location>
</feature>
<accession>A0A059VY94</accession>
<comment type="caution">
    <text evidence="3">The sequence shown here is derived from an EMBL/GenBank/DDBJ whole genome shotgun (WGS) entry which is preliminary data.</text>
</comment>
<sequence length="193" mass="18918">MTTHQPNSTHQPGTTHPPQTAPAGFSPPIPHPLAPLPTQAVQQALEAFQRPAGGTQQAGAVVAVACGGADGAPVCAVAIGHPAAEAGSVPVAAPAADLMPPAGPPAGPSASPPAPADGPADGLEPAAALRSWRAVVAVCALLAVAMGCGVLAVVYPCMAPFWQVVSVAASLVSAVAAVATIIASRVRRRGNRR</sequence>
<name>A0A059VY94_STRNR</name>
<evidence type="ECO:0000256" key="2">
    <source>
        <dbReference type="SAM" id="Phobius"/>
    </source>
</evidence>
<evidence type="ECO:0000256" key="1">
    <source>
        <dbReference type="SAM" id="MobiDB-lite"/>
    </source>
</evidence>
<organism evidence="3 4">
    <name type="scientific">Streptomyces noursei</name>
    <name type="common">Streptomyces albulus</name>
    <dbReference type="NCBI Taxonomy" id="1971"/>
    <lineage>
        <taxon>Bacteria</taxon>
        <taxon>Bacillati</taxon>
        <taxon>Actinomycetota</taxon>
        <taxon>Actinomycetes</taxon>
        <taxon>Kitasatosporales</taxon>
        <taxon>Streptomycetaceae</taxon>
        <taxon>Streptomyces</taxon>
    </lineage>
</organism>
<dbReference type="EMBL" id="BHXC01000006">
    <property type="protein sequence ID" value="GCB88133.1"/>
    <property type="molecule type" value="Genomic_DNA"/>
</dbReference>
<protein>
    <submittedName>
        <fullName evidence="3">Uncharacterized protein</fullName>
    </submittedName>
</protein>
<evidence type="ECO:0000313" key="3">
    <source>
        <dbReference type="EMBL" id="GCB88133.1"/>
    </source>
</evidence>
<dbReference type="Proteomes" id="UP000288351">
    <property type="component" value="Unassembled WGS sequence"/>
</dbReference>
<feature type="transmembrane region" description="Helical" evidence="2">
    <location>
        <begin position="161"/>
        <end position="183"/>
    </location>
</feature>
<keyword evidence="2" id="KW-0472">Membrane</keyword>
<feature type="compositionally biased region" description="Pro residues" evidence="1">
    <location>
        <begin position="25"/>
        <end position="35"/>
    </location>
</feature>
<evidence type="ECO:0000313" key="4">
    <source>
        <dbReference type="Proteomes" id="UP000288351"/>
    </source>
</evidence>
<feature type="transmembrane region" description="Helical" evidence="2">
    <location>
        <begin position="134"/>
        <end position="155"/>
    </location>
</feature>
<dbReference type="RefSeq" id="WP_020931285.1">
    <property type="nucleotide sequence ID" value="NZ_BHXC01000006.1"/>
</dbReference>
<reference evidence="3 4" key="1">
    <citation type="journal article" date="2019" name="Microbiol. Resour. Announc.">
        <title>Draft Genome Sequence of the Most Traditional epsilon-Poly-l-Lysine Producer, Streptomyces albulus NBRC14147.</title>
        <authorList>
            <person name="Yamanaka K."/>
            <person name="Hamano Y."/>
        </authorList>
    </citation>
    <scope>NUCLEOTIDE SEQUENCE [LARGE SCALE GENOMIC DNA]</scope>
    <source>
        <strain evidence="3 4">NBRC 14147</strain>
    </source>
</reference>
<dbReference type="AlphaFoldDB" id="A0A059VY94"/>
<proteinExistence type="predicted"/>
<keyword evidence="2" id="KW-1133">Transmembrane helix</keyword>
<feature type="region of interest" description="Disordered" evidence="1">
    <location>
        <begin position="1"/>
        <end position="35"/>
    </location>
</feature>